<gene>
    <name evidence="8" type="ORF">EP073_04775</name>
</gene>
<dbReference type="AlphaFoldDB" id="A0A3R5YYR7"/>
<dbReference type="GO" id="GO:0032259">
    <property type="term" value="P:methylation"/>
    <property type="evidence" value="ECO:0007669"/>
    <property type="project" value="UniProtKB-KW"/>
</dbReference>
<dbReference type="REBASE" id="294981">
    <property type="entry name" value="M.Gth11263ORF4775P"/>
</dbReference>
<evidence type="ECO:0000313" key="9">
    <source>
        <dbReference type="Proteomes" id="UP000287502"/>
    </source>
</evidence>
<dbReference type="Proteomes" id="UP000287502">
    <property type="component" value="Chromosome"/>
</dbReference>
<evidence type="ECO:0000259" key="7">
    <source>
        <dbReference type="Pfam" id="PF01555"/>
    </source>
</evidence>
<dbReference type="InterPro" id="IPR002941">
    <property type="entry name" value="DNA_methylase_N4/N6"/>
</dbReference>
<organism evidence="8 9">
    <name type="scientific">Geovibrio thiophilus</name>
    <dbReference type="NCBI Taxonomy" id="139438"/>
    <lineage>
        <taxon>Bacteria</taxon>
        <taxon>Pseudomonadati</taxon>
        <taxon>Deferribacterota</taxon>
        <taxon>Deferribacteres</taxon>
        <taxon>Deferribacterales</taxon>
        <taxon>Geovibrionaceae</taxon>
        <taxon>Geovibrio</taxon>
    </lineage>
</organism>
<evidence type="ECO:0000256" key="3">
    <source>
        <dbReference type="ARBA" id="ARBA00022603"/>
    </source>
</evidence>
<accession>A0A3R5YYR7</accession>
<evidence type="ECO:0000256" key="4">
    <source>
        <dbReference type="ARBA" id="ARBA00022679"/>
    </source>
</evidence>
<keyword evidence="5" id="KW-0949">S-adenosyl-L-methionine</keyword>
<dbReference type="SUPFAM" id="SSF53335">
    <property type="entry name" value="S-adenosyl-L-methionine-dependent methyltransferases"/>
    <property type="match status" value="1"/>
</dbReference>
<dbReference type="GO" id="GO:0003677">
    <property type="term" value="F:DNA binding"/>
    <property type="evidence" value="ECO:0007669"/>
    <property type="project" value="InterPro"/>
</dbReference>
<dbReference type="PRINTS" id="PR00506">
    <property type="entry name" value="D21N6MTFRASE"/>
</dbReference>
<comment type="similarity">
    <text evidence="1">Belongs to the N(4)/N(6)-methyltransferase family.</text>
</comment>
<feature type="domain" description="DNA methylase N-4/N-6" evidence="7">
    <location>
        <begin position="64"/>
        <end position="347"/>
    </location>
</feature>
<dbReference type="GO" id="GO:0009007">
    <property type="term" value="F:site-specific DNA-methyltransferase (adenine-specific) activity"/>
    <property type="evidence" value="ECO:0007669"/>
    <property type="project" value="UniProtKB-EC"/>
</dbReference>
<dbReference type="PROSITE" id="PS00092">
    <property type="entry name" value="N6_MTASE"/>
    <property type="match status" value="1"/>
</dbReference>
<proteinExistence type="inferred from homology"/>
<evidence type="ECO:0000313" key="8">
    <source>
        <dbReference type="EMBL" id="QAR32742.1"/>
    </source>
</evidence>
<dbReference type="GO" id="GO:0008170">
    <property type="term" value="F:N-methyltransferase activity"/>
    <property type="evidence" value="ECO:0007669"/>
    <property type="project" value="InterPro"/>
</dbReference>
<keyword evidence="3 8" id="KW-0489">Methyltransferase</keyword>
<dbReference type="KEGG" id="gtl:EP073_04775"/>
<dbReference type="InterPro" id="IPR002052">
    <property type="entry name" value="DNA_methylase_N6_adenine_CS"/>
</dbReference>
<dbReference type="Pfam" id="PF01555">
    <property type="entry name" value="N6_N4_Mtase"/>
    <property type="match status" value="1"/>
</dbReference>
<keyword evidence="9" id="KW-1185">Reference proteome</keyword>
<dbReference type="OrthoDB" id="9816288at2"/>
<sequence length="523" mass="60067">MSKKQRLELMWIGKGEKDNPRLEPRILIEDPERSYGDKDTENILIHGDNLLALKALEQDYAGKVKCIYIDPPYNTGNAFEHYDDGLEHSEWLNLMSIRLRLLYKLLSTDGVLFINIDEIEHAYLKVLLDEIFGRKNFIGDLIWKKRKGGGNDSRFIALDHDYILVYVKCSDKEIHKKKWRVSYEIEYLQRYKEVDDTGRYYWDTLARDGLQNPIKIVIKCPDGSVLNINSQKSKETILGGIKAGTIRLTQVKGKWTLHHKVYMPEGKVLRSILDDHGTNKIAGDELRVLFRDNDFDYPKPEKLIQTLLELNTKHGDIVLDSFLGSGTTAAVAHKMGRNWIGVELGEHCNTHCVPRLQKVIDGTDQGGISKAVDWQGGGGFRYYTLAPSLLKKDSNDRWVISEEYNAEQLAAAMAKQEGFKYYPDETVYWKQGYSTETDFIYTTTQFLTVDIIDKIHEEMKPEESLLITCKAFQDACVKRHSNITVKKIPHVLLGRCEFGKDDYSLNIINVPVVDSEDEEEEDC</sequence>
<dbReference type="RefSeq" id="WP_128466029.1">
    <property type="nucleotide sequence ID" value="NZ_CP035108.1"/>
</dbReference>
<evidence type="ECO:0000256" key="5">
    <source>
        <dbReference type="ARBA" id="ARBA00022691"/>
    </source>
</evidence>
<dbReference type="Gene3D" id="3.40.50.150">
    <property type="entry name" value="Vaccinia Virus protein VP39"/>
    <property type="match status" value="1"/>
</dbReference>
<evidence type="ECO:0000256" key="6">
    <source>
        <dbReference type="ARBA" id="ARBA00047942"/>
    </source>
</evidence>
<name>A0A3R5YYR7_9BACT</name>
<protein>
    <recommendedName>
        <fullName evidence="2">site-specific DNA-methyltransferase (adenine-specific)</fullName>
        <ecNumber evidence="2">2.1.1.72</ecNumber>
    </recommendedName>
</protein>
<evidence type="ECO:0000256" key="1">
    <source>
        <dbReference type="ARBA" id="ARBA00006594"/>
    </source>
</evidence>
<dbReference type="InterPro" id="IPR029063">
    <property type="entry name" value="SAM-dependent_MTases_sf"/>
</dbReference>
<dbReference type="EMBL" id="CP035108">
    <property type="protein sequence ID" value="QAR32742.1"/>
    <property type="molecule type" value="Genomic_DNA"/>
</dbReference>
<dbReference type="InterPro" id="IPR002295">
    <property type="entry name" value="N4/N6-MTase_EcoPI_Mod-like"/>
</dbReference>
<keyword evidence="4 8" id="KW-0808">Transferase</keyword>
<comment type="catalytic activity">
    <reaction evidence="6">
        <text>a 2'-deoxyadenosine in DNA + S-adenosyl-L-methionine = an N(6)-methyl-2'-deoxyadenosine in DNA + S-adenosyl-L-homocysteine + H(+)</text>
        <dbReference type="Rhea" id="RHEA:15197"/>
        <dbReference type="Rhea" id="RHEA-COMP:12418"/>
        <dbReference type="Rhea" id="RHEA-COMP:12419"/>
        <dbReference type="ChEBI" id="CHEBI:15378"/>
        <dbReference type="ChEBI" id="CHEBI:57856"/>
        <dbReference type="ChEBI" id="CHEBI:59789"/>
        <dbReference type="ChEBI" id="CHEBI:90615"/>
        <dbReference type="ChEBI" id="CHEBI:90616"/>
        <dbReference type="EC" id="2.1.1.72"/>
    </reaction>
</comment>
<dbReference type="EC" id="2.1.1.72" evidence="2"/>
<dbReference type="PIRSF" id="PIRSF015855">
    <property type="entry name" value="TypeIII_Mtase_mKpnI"/>
    <property type="match status" value="1"/>
</dbReference>
<reference evidence="8 9" key="1">
    <citation type="submission" date="2019-01" db="EMBL/GenBank/DDBJ databases">
        <title>Geovibrio thiophilus DSM 11263, complete genome.</title>
        <authorList>
            <person name="Spring S."/>
            <person name="Bunk B."/>
            <person name="Sproer C."/>
        </authorList>
    </citation>
    <scope>NUCLEOTIDE SEQUENCE [LARGE SCALE GENOMIC DNA]</scope>
    <source>
        <strain evidence="8 9">DSM 11263</strain>
    </source>
</reference>
<evidence type="ECO:0000256" key="2">
    <source>
        <dbReference type="ARBA" id="ARBA00011900"/>
    </source>
</evidence>